<protein>
    <recommendedName>
        <fullName evidence="2">DUF4249 family protein</fullName>
    </recommendedName>
</protein>
<proteinExistence type="predicted"/>
<dbReference type="AlphaFoldDB" id="A0A381REN4"/>
<dbReference type="EMBL" id="UINC01001764">
    <property type="protein sequence ID" value="SUZ88307.1"/>
    <property type="molecule type" value="Genomic_DNA"/>
</dbReference>
<dbReference type="PROSITE" id="PS51257">
    <property type="entry name" value="PROKAR_LIPOPROTEIN"/>
    <property type="match status" value="1"/>
</dbReference>
<evidence type="ECO:0000313" key="1">
    <source>
        <dbReference type="EMBL" id="SUZ88307.1"/>
    </source>
</evidence>
<sequence>MKRILIIFTFIFFSCSINDDQVTYEEKLVLWANLRSNFPLIDTVFVAKSASLNEQVSSKDLWVDEAQVYIIGDTVNLALMPVVDSPGRYFTNSNYIFQGGMTYKVEAVFENDTISGVTTIPQKMEIISEPQTIYTCKNSTYDVPQININNYDAWSFPPITGPIDTLTLLQGECFTESFASYPLFKINFNEEDYQTVRIMTFALDADSIDLEPYTDTNNDGIWNENEYFDDWNQNGLRDSCFINLIYDTTYKDVYELWKETFPRGSGEESGWEKNTPFRYNPWPWNVETSPVSMNWLFFDYYGLQLMTFQATDDATFNYFQGLPEFNQFVMPNSNVVNGYGLVSSSASRSFLVYIKRDQSNSN</sequence>
<evidence type="ECO:0008006" key="2">
    <source>
        <dbReference type="Google" id="ProtNLM"/>
    </source>
</evidence>
<reference evidence="1" key="1">
    <citation type="submission" date="2018-05" db="EMBL/GenBank/DDBJ databases">
        <authorList>
            <person name="Lanie J.A."/>
            <person name="Ng W.-L."/>
            <person name="Kazmierczak K.M."/>
            <person name="Andrzejewski T.M."/>
            <person name="Davidsen T.M."/>
            <person name="Wayne K.J."/>
            <person name="Tettelin H."/>
            <person name="Glass J.I."/>
            <person name="Rusch D."/>
            <person name="Podicherti R."/>
            <person name="Tsui H.-C.T."/>
            <person name="Winkler M.E."/>
        </authorList>
    </citation>
    <scope>NUCLEOTIDE SEQUENCE</scope>
</reference>
<organism evidence="1">
    <name type="scientific">marine metagenome</name>
    <dbReference type="NCBI Taxonomy" id="408172"/>
    <lineage>
        <taxon>unclassified sequences</taxon>
        <taxon>metagenomes</taxon>
        <taxon>ecological metagenomes</taxon>
    </lineage>
</organism>
<gene>
    <name evidence="1" type="ORF">METZ01_LOCUS41161</name>
</gene>
<name>A0A381REN4_9ZZZZ</name>
<accession>A0A381REN4</accession>